<proteinExistence type="predicted"/>
<evidence type="ECO:0000313" key="2">
    <source>
        <dbReference type="EMBL" id="CAD8382271.1"/>
    </source>
</evidence>
<evidence type="ECO:0000256" key="1">
    <source>
        <dbReference type="SAM" id="MobiDB-lite"/>
    </source>
</evidence>
<reference evidence="2" key="1">
    <citation type="submission" date="2021-01" db="EMBL/GenBank/DDBJ databases">
        <authorList>
            <person name="Corre E."/>
            <person name="Pelletier E."/>
            <person name="Niang G."/>
            <person name="Scheremetjew M."/>
            <person name="Finn R."/>
            <person name="Kale V."/>
            <person name="Holt S."/>
            <person name="Cochrane G."/>
            <person name="Meng A."/>
            <person name="Brown T."/>
            <person name="Cohen L."/>
        </authorList>
    </citation>
    <scope>NUCLEOTIDE SEQUENCE</scope>
    <source>
        <strain evidence="2">Pbaha01</strain>
    </source>
</reference>
<sequence length="314" mass="34384">MQRTPSVWERLFCTSQCPHCTIAELDAQQEQMSESAYDDDSIPGMDVENLPPMNYFASEASPSKQSANCSLPWASLSGLSPPPAKSPRQQESPLQWQSPESALLFRGISTVPLRRKRPSASVNPLSKFGFITASFPADKYLADPRDPYDVEMARALLLLDKASASALTLRRLAPRRYEIDGTFVNVRWAASGPPDLVVREDTAADLGAWHPSSGGNDAAAPDDVPLLEYLLQTASIAERMCEHESRTLTFPDACTDDRFQSMEIACMQAQLREQAAEACRRSTLGFPVEPSLGVGSPMVLPLLAPRATTLSLRL</sequence>
<protein>
    <submittedName>
        <fullName evidence="2">Uncharacterized protein</fullName>
    </submittedName>
</protein>
<accession>A0A7S0FWB5</accession>
<gene>
    <name evidence="2" type="ORF">PBAH0796_LOCUS25959</name>
</gene>
<feature type="region of interest" description="Disordered" evidence="1">
    <location>
        <begin position="30"/>
        <end position="61"/>
    </location>
</feature>
<dbReference type="EMBL" id="HBEG01042538">
    <property type="protein sequence ID" value="CAD8382271.1"/>
    <property type="molecule type" value="Transcribed_RNA"/>
</dbReference>
<name>A0A7S0FWB5_9DINO</name>
<dbReference type="AlphaFoldDB" id="A0A7S0FWB5"/>
<organism evidence="2">
    <name type="scientific">Pyrodinium bahamense</name>
    <dbReference type="NCBI Taxonomy" id="73915"/>
    <lineage>
        <taxon>Eukaryota</taxon>
        <taxon>Sar</taxon>
        <taxon>Alveolata</taxon>
        <taxon>Dinophyceae</taxon>
        <taxon>Gonyaulacales</taxon>
        <taxon>Pyrocystaceae</taxon>
        <taxon>Pyrodinium</taxon>
    </lineage>
</organism>